<evidence type="ECO:0000256" key="10">
    <source>
        <dbReference type="ARBA" id="ARBA00061618"/>
    </source>
</evidence>
<protein>
    <recommendedName>
        <fullName evidence="12">Solute carrier family 35 member G1</fullName>
    </recommendedName>
    <alternativeName>
        <fullName evidence="13">Transmembrane protein 20</fullName>
    </alternativeName>
</protein>
<evidence type="ECO:0000256" key="8">
    <source>
        <dbReference type="ARBA" id="ARBA00023136"/>
    </source>
</evidence>
<evidence type="ECO:0000256" key="14">
    <source>
        <dbReference type="SAM" id="MobiDB-lite"/>
    </source>
</evidence>
<reference evidence="17" key="2">
    <citation type="journal article" name="BMC Genomics">
        <title>Long-read sequencing and de novo genome assembly of marine medaka (Oryzias melastigma).</title>
        <authorList>
            <person name="Liang P."/>
            <person name="Saqib H.S.A."/>
            <person name="Ni X."/>
            <person name="Shen Y."/>
        </authorList>
    </citation>
    <scope>NUCLEOTIDE SEQUENCE</scope>
    <source>
        <strain evidence="17">Bigg-433</strain>
    </source>
</reference>
<keyword evidence="19" id="KW-1185">Reference proteome</keyword>
<dbReference type="STRING" id="30732.ENSOMEP00000021453"/>
<dbReference type="FunFam" id="1.10.3730.20:FF:000026">
    <property type="entry name" value="Solute carrier family 35, member G1"/>
    <property type="match status" value="1"/>
</dbReference>
<feature type="transmembrane region" description="Helical" evidence="15">
    <location>
        <begin position="316"/>
        <end position="333"/>
    </location>
</feature>
<dbReference type="PaxDb" id="30732-ENSOMEP00000021453"/>
<evidence type="ECO:0000256" key="6">
    <source>
        <dbReference type="ARBA" id="ARBA00022824"/>
    </source>
</evidence>
<feature type="transmembrane region" description="Helical" evidence="15">
    <location>
        <begin position="161"/>
        <end position="180"/>
    </location>
</feature>
<evidence type="ECO:0000313" key="17">
    <source>
        <dbReference type="EMBL" id="KAF6735369.1"/>
    </source>
</evidence>
<evidence type="ECO:0000256" key="4">
    <source>
        <dbReference type="ARBA" id="ARBA00022692"/>
    </source>
</evidence>
<feature type="transmembrane region" description="Helical" evidence="15">
    <location>
        <begin position="101"/>
        <end position="119"/>
    </location>
</feature>
<sequence>MSEPNNCTRGRASAAEDDVSVVFHKLVSHDKQSHCDQENDSDERTEEHIHLRCFHDDAERKEEEEGAEKSRNSQERSEKETLCTPATPQDEEKPKRCPGLGLFYAFLSTVFFSIIAFLVKTIQDLHSIEISAIRCFFQMLFVIPLLIYNKTGFLGPRDKRIYLVLRGFLGSNAMIMLFYAVQQMPLADATVIMFSNPVFTSLLAWIFLKEKCTIWDCVFTVFTLTGVILIARPPFLFGEHLGGIEGDYTNHIKGTVAAFAGAIGAAFTLIILRKMGKSVHYYLSVWYYAVIGFIETVITVSVLGEWKIPACGRDRWLLMLIAVLGIAGQTFLTKALHIEKAGPVSLMRTVDVVLAFFFQFVFLSRAPTWWSLGGSLCIVASTSGVALRKWYSNSRKN</sequence>
<dbReference type="Ensembl" id="ENSOMET00000036602.1">
    <property type="protein sequence ID" value="ENSOMEP00000021453.1"/>
    <property type="gene ID" value="ENSOMEG00000023326.1"/>
</dbReference>
<organism evidence="18 19">
    <name type="scientific">Oryzias melastigma</name>
    <name type="common">Marine medaka</name>
    <dbReference type="NCBI Taxonomy" id="30732"/>
    <lineage>
        <taxon>Eukaryota</taxon>
        <taxon>Metazoa</taxon>
        <taxon>Chordata</taxon>
        <taxon>Craniata</taxon>
        <taxon>Vertebrata</taxon>
        <taxon>Euteleostomi</taxon>
        <taxon>Actinopterygii</taxon>
        <taxon>Neopterygii</taxon>
        <taxon>Teleostei</taxon>
        <taxon>Neoteleostei</taxon>
        <taxon>Acanthomorphata</taxon>
        <taxon>Ovalentaria</taxon>
        <taxon>Atherinomorphae</taxon>
        <taxon>Beloniformes</taxon>
        <taxon>Adrianichthyidae</taxon>
        <taxon>Oryziinae</taxon>
        <taxon>Oryzias</taxon>
    </lineage>
</organism>
<evidence type="ECO:0000256" key="7">
    <source>
        <dbReference type="ARBA" id="ARBA00022989"/>
    </source>
</evidence>
<dbReference type="InterPro" id="IPR037185">
    <property type="entry name" value="EmrE-like"/>
</dbReference>
<dbReference type="GO" id="GO:1990034">
    <property type="term" value="P:calcium ion export across plasma membrane"/>
    <property type="evidence" value="ECO:0007669"/>
    <property type="project" value="TreeGrafter"/>
</dbReference>
<comment type="similarity">
    <text evidence="10">Belongs to the TMEM20 family.</text>
</comment>
<evidence type="ECO:0000313" key="18">
    <source>
        <dbReference type="Ensembl" id="ENSOMEP00000021453.1"/>
    </source>
</evidence>
<evidence type="ECO:0000256" key="3">
    <source>
        <dbReference type="ARBA" id="ARBA00022475"/>
    </source>
</evidence>
<keyword evidence="3" id="KW-1003">Cell membrane</keyword>
<evidence type="ECO:0000313" key="19">
    <source>
        <dbReference type="Proteomes" id="UP000261560"/>
    </source>
</evidence>
<evidence type="ECO:0000259" key="16">
    <source>
        <dbReference type="Pfam" id="PF00892"/>
    </source>
</evidence>
<dbReference type="SUPFAM" id="SSF103481">
    <property type="entry name" value="Multidrug resistance efflux transporter EmrE"/>
    <property type="match status" value="2"/>
</dbReference>
<keyword evidence="4 15" id="KW-0812">Transmembrane</keyword>
<dbReference type="GO" id="GO:0005886">
    <property type="term" value="C:plasma membrane"/>
    <property type="evidence" value="ECO:0007669"/>
    <property type="project" value="UniProtKB-SubCell"/>
</dbReference>
<evidence type="ECO:0000256" key="1">
    <source>
        <dbReference type="ARBA" id="ARBA00004477"/>
    </source>
</evidence>
<dbReference type="GO" id="GO:0005789">
    <property type="term" value="C:endoplasmic reticulum membrane"/>
    <property type="evidence" value="ECO:0007669"/>
    <property type="project" value="UniProtKB-SubCell"/>
</dbReference>
<reference evidence="18" key="1">
    <citation type="submission" date="2025-05" db="UniProtKB">
        <authorList>
            <consortium name="Ensembl"/>
        </authorList>
    </citation>
    <scope>IDENTIFICATION</scope>
</reference>
<dbReference type="GeneTree" id="ENSGT00940000153249"/>
<keyword evidence="5" id="KW-0677">Repeat</keyword>
<evidence type="ECO:0000256" key="11">
    <source>
        <dbReference type="ARBA" id="ARBA00064541"/>
    </source>
</evidence>
<feature type="transmembrane region" description="Helical" evidence="15">
    <location>
        <begin position="251"/>
        <end position="272"/>
    </location>
</feature>
<feature type="transmembrane region" description="Helical" evidence="15">
    <location>
        <begin position="284"/>
        <end position="304"/>
    </location>
</feature>
<keyword evidence="7 15" id="KW-1133">Transmembrane helix</keyword>
<dbReference type="EMBL" id="WKFB01000107">
    <property type="protein sequence ID" value="KAF6735369.1"/>
    <property type="molecule type" value="Genomic_DNA"/>
</dbReference>
<name>A0A3B3CUE5_ORYME</name>
<gene>
    <name evidence="17" type="ORF">FQA47_015594</name>
</gene>
<dbReference type="OMA" id="KYSLWDA"/>
<dbReference type="Proteomes" id="UP000646548">
    <property type="component" value="Unassembled WGS sequence"/>
</dbReference>
<comment type="subunit">
    <text evidence="11">Interacts with STIM1; stimulated by depletion of intracellular calcium. Interacts with ORAI1. Interacts with the plasma membrane calcium-transporting ATPases ATP2B1 and ATP2B4. Interacts with ATP1A1, ATP2A2, KPNB1 and XPO1.</text>
</comment>
<keyword evidence="8 15" id="KW-0472">Membrane</keyword>
<dbReference type="GO" id="GO:0051480">
    <property type="term" value="P:regulation of cytosolic calcium ion concentration"/>
    <property type="evidence" value="ECO:0007669"/>
    <property type="project" value="TreeGrafter"/>
</dbReference>
<evidence type="ECO:0000256" key="2">
    <source>
        <dbReference type="ARBA" id="ARBA00004651"/>
    </source>
</evidence>
<dbReference type="PANTHER" id="PTHR22911:SF6">
    <property type="entry name" value="SOLUTE CARRIER FAMILY 35 MEMBER G1"/>
    <property type="match status" value="1"/>
</dbReference>
<evidence type="ECO:0000256" key="5">
    <source>
        <dbReference type="ARBA" id="ARBA00022737"/>
    </source>
</evidence>
<evidence type="ECO:0000256" key="9">
    <source>
        <dbReference type="ARBA" id="ARBA00059734"/>
    </source>
</evidence>
<dbReference type="OrthoDB" id="306876at2759"/>
<accession>A0A3B3CUE5</accession>
<keyword evidence="6" id="KW-0256">Endoplasmic reticulum</keyword>
<proteinExistence type="inferred from homology"/>
<feature type="transmembrane region" description="Helical" evidence="15">
    <location>
        <begin position="214"/>
        <end position="231"/>
    </location>
</feature>
<evidence type="ECO:0000256" key="12">
    <source>
        <dbReference type="ARBA" id="ARBA00074441"/>
    </source>
</evidence>
<dbReference type="Pfam" id="PF00892">
    <property type="entry name" value="EamA"/>
    <property type="match status" value="2"/>
</dbReference>
<dbReference type="AlphaFoldDB" id="A0A3B3CUE5"/>
<feature type="transmembrane region" description="Helical" evidence="15">
    <location>
        <begin position="345"/>
        <end position="363"/>
    </location>
</feature>
<feature type="domain" description="EamA" evidence="16">
    <location>
        <begin position="253"/>
        <end position="384"/>
    </location>
</feature>
<dbReference type="PANTHER" id="PTHR22911">
    <property type="entry name" value="ACYL-MALONYL CONDENSING ENZYME-RELATED"/>
    <property type="match status" value="1"/>
</dbReference>
<feature type="domain" description="EamA" evidence="16">
    <location>
        <begin position="100"/>
        <end position="231"/>
    </location>
</feature>
<comment type="subcellular location">
    <subcellularLocation>
        <location evidence="2">Cell membrane</location>
        <topology evidence="2">Multi-pass membrane protein</topology>
    </subcellularLocation>
    <subcellularLocation>
        <location evidence="1">Endoplasmic reticulum membrane</location>
        <topology evidence="1">Multi-pass membrane protein</topology>
    </subcellularLocation>
</comment>
<feature type="transmembrane region" description="Helical" evidence="15">
    <location>
        <begin position="186"/>
        <end position="207"/>
    </location>
</feature>
<evidence type="ECO:0000256" key="13">
    <source>
        <dbReference type="ARBA" id="ARBA00082789"/>
    </source>
</evidence>
<feature type="transmembrane region" description="Helical" evidence="15">
    <location>
        <begin position="131"/>
        <end position="149"/>
    </location>
</feature>
<feature type="region of interest" description="Disordered" evidence="14">
    <location>
        <begin position="29"/>
        <end position="94"/>
    </location>
</feature>
<feature type="transmembrane region" description="Helical" evidence="15">
    <location>
        <begin position="369"/>
        <end position="387"/>
    </location>
</feature>
<dbReference type="Gene3D" id="1.10.3730.20">
    <property type="match status" value="1"/>
</dbReference>
<dbReference type="InterPro" id="IPR000620">
    <property type="entry name" value="EamA_dom"/>
</dbReference>
<feature type="compositionally biased region" description="Basic and acidic residues" evidence="14">
    <location>
        <begin position="45"/>
        <end position="81"/>
    </location>
</feature>
<dbReference type="Proteomes" id="UP000261560">
    <property type="component" value="Unplaced"/>
</dbReference>
<evidence type="ECO:0000256" key="15">
    <source>
        <dbReference type="SAM" id="Phobius"/>
    </source>
</evidence>
<comment type="function">
    <text evidence="9">May play a role in intracellular calcium sensing and homeostasis. May act as a negative regulator of plasma membrane calcium-transporting ATPases preventing calcium efflux from the cell.</text>
</comment>